<protein>
    <submittedName>
        <fullName evidence="5">NADH:flavin oxidoreductases, Old Yellow Enzyme family</fullName>
    </submittedName>
</protein>
<keyword evidence="3" id="KW-0560">Oxidoreductase</keyword>
<dbReference type="AlphaFoldDB" id="A0A060QED8"/>
<dbReference type="GO" id="GO:0016628">
    <property type="term" value="F:oxidoreductase activity, acting on the CH-CH group of donors, NAD or NADP as acceptor"/>
    <property type="evidence" value="ECO:0007669"/>
    <property type="project" value="UniProtKB-ARBA"/>
</dbReference>
<dbReference type="Gene3D" id="3.20.20.70">
    <property type="entry name" value="Aldolase class I"/>
    <property type="match status" value="1"/>
</dbReference>
<name>A0A060QED8_9PROT</name>
<evidence type="ECO:0000256" key="3">
    <source>
        <dbReference type="ARBA" id="ARBA00023002"/>
    </source>
</evidence>
<dbReference type="eggNOG" id="COG1902">
    <property type="taxonomic scope" value="Bacteria"/>
</dbReference>
<gene>
    <name evidence="5" type="ORF">ASAP_1023</name>
</gene>
<dbReference type="FunFam" id="3.20.20.70:FF:000059">
    <property type="entry name" value="N-ethylmaleimide reductase, FMN-linked"/>
    <property type="match status" value="1"/>
</dbReference>
<dbReference type="Pfam" id="PF00724">
    <property type="entry name" value="Oxidored_FMN"/>
    <property type="match status" value="1"/>
</dbReference>
<proteinExistence type="inferred from homology"/>
<dbReference type="InterPro" id="IPR001155">
    <property type="entry name" value="OxRdtase_FMN_N"/>
</dbReference>
<dbReference type="PANTHER" id="PTHR22893">
    <property type="entry name" value="NADH OXIDOREDUCTASE-RELATED"/>
    <property type="match status" value="1"/>
</dbReference>
<evidence type="ECO:0000259" key="4">
    <source>
        <dbReference type="Pfam" id="PF00724"/>
    </source>
</evidence>
<accession>A0A060QED8</accession>
<dbReference type="CDD" id="cd02933">
    <property type="entry name" value="OYE_like_FMN"/>
    <property type="match status" value="1"/>
</dbReference>
<comment type="similarity">
    <text evidence="2">Belongs to the NADH:flavin oxidoreductase/NADH oxidase family.</text>
</comment>
<evidence type="ECO:0000313" key="5">
    <source>
        <dbReference type="EMBL" id="CDG39068.1"/>
    </source>
</evidence>
<dbReference type="InterPro" id="IPR045247">
    <property type="entry name" value="Oye-like"/>
</dbReference>
<dbReference type="GO" id="GO:0005829">
    <property type="term" value="C:cytosol"/>
    <property type="evidence" value="ECO:0007669"/>
    <property type="project" value="TreeGrafter"/>
</dbReference>
<dbReference type="EMBL" id="CBLX010000008">
    <property type="protein sequence ID" value="CDG39068.1"/>
    <property type="molecule type" value="Genomic_DNA"/>
</dbReference>
<comment type="caution">
    <text evidence="5">The sequence shown here is derived from an EMBL/GenBank/DDBJ whole genome shotgun (WGS) entry which is preliminary data.</text>
</comment>
<dbReference type="GO" id="GO:0010181">
    <property type="term" value="F:FMN binding"/>
    <property type="evidence" value="ECO:0007669"/>
    <property type="project" value="InterPro"/>
</dbReference>
<evidence type="ECO:0000256" key="1">
    <source>
        <dbReference type="ARBA" id="ARBA00001917"/>
    </source>
</evidence>
<dbReference type="SUPFAM" id="SSF51395">
    <property type="entry name" value="FMN-linked oxidoreductases"/>
    <property type="match status" value="1"/>
</dbReference>
<comment type="cofactor">
    <cofactor evidence="1">
        <name>FMN</name>
        <dbReference type="ChEBI" id="CHEBI:58210"/>
    </cofactor>
</comment>
<evidence type="ECO:0000256" key="2">
    <source>
        <dbReference type="ARBA" id="ARBA00005979"/>
    </source>
</evidence>
<dbReference type="PANTHER" id="PTHR22893:SF98">
    <property type="entry name" value="OXIDOREDUCTASE"/>
    <property type="match status" value="1"/>
</dbReference>
<evidence type="ECO:0000313" key="6">
    <source>
        <dbReference type="Proteomes" id="UP000027583"/>
    </source>
</evidence>
<sequence length="355" mass="39174">MLEELMTSLFSPLQLGTLSLPNRIIMAPLTRCRADEQRVPTALMAEYYAQRATAGLIISEATSISSQGVGYPRTPGLWDEDQIAGWRTVTDAVHDAGGRIMAQLWHVGRISDPEYLDGALPVAPSALAAQGHVRLLRPKRPYPTPRALHQDEIASIVHDYRRAADNARKAGFDGVHIHAANGYLVDQFLQDSTNHRSDQYGGSIENRARFLLQVVDAVTSVWGPNSVGIHLRPRGEEHDMGDSDPVTLFEYVVSQLRAREAGYLFIRESQGADSQFSRLRTLFDGPVIANDSFTPADAAQYVAQGKADAAGFGRLFIANPDLVRRLREDLPLNTPDPQTFYVGGVEGYTDYPDWS</sequence>
<organism evidence="5 6">
    <name type="scientific">Asaia bogorensis</name>
    <dbReference type="NCBI Taxonomy" id="91915"/>
    <lineage>
        <taxon>Bacteria</taxon>
        <taxon>Pseudomonadati</taxon>
        <taxon>Pseudomonadota</taxon>
        <taxon>Alphaproteobacteria</taxon>
        <taxon>Acetobacterales</taxon>
        <taxon>Acetobacteraceae</taxon>
        <taxon>Asaia</taxon>
    </lineage>
</organism>
<reference evidence="5 6" key="1">
    <citation type="journal article" date="2014" name="Genome Biol. Evol.">
        <title>Acetic acid bacteria genomes reveal functional traits for adaptation to life in insect guts.</title>
        <authorList>
            <person name="Chouaia B."/>
            <person name="Gaiarsa S."/>
            <person name="Crotti E."/>
            <person name="Comandatore F."/>
            <person name="Degli Esposti M."/>
            <person name="Ricci I."/>
            <person name="Alma A."/>
            <person name="Favia G."/>
            <person name="Bandi C."/>
            <person name="Daffonchio D."/>
        </authorList>
    </citation>
    <scope>NUCLEOTIDE SEQUENCE [LARGE SCALE GENOMIC DNA]</scope>
    <source>
        <strain evidence="5 6">SF2.1</strain>
    </source>
</reference>
<feature type="domain" description="NADH:flavin oxidoreductase/NADH oxidase N-terminal" evidence="4">
    <location>
        <begin position="8"/>
        <end position="333"/>
    </location>
</feature>
<dbReference type="InterPro" id="IPR013785">
    <property type="entry name" value="Aldolase_TIM"/>
</dbReference>
<reference evidence="5 6" key="2">
    <citation type="journal article" date="2014" name="PLoS ONE">
        <title>Evolution of mitochondria reconstructed from the energy metabolism of living bacteria.</title>
        <authorList>
            <person name="Degli Esposti M."/>
            <person name="Chouaia B."/>
            <person name="Comandatore F."/>
            <person name="Crotti E."/>
            <person name="Sassera D."/>
            <person name="Lievens P.M."/>
            <person name="Daffonchio D."/>
            <person name="Bandi C."/>
        </authorList>
    </citation>
    <scope>NUCLEOTIDE SEQUENCE [LARGE SCALE GENOMIC DNA]</scope>
    <source>
        <strain evidence="5 6">SF2.1</strain>
    </source>
</reference>
<dbReference type="Proteomes" id="UP000027583">
    <property type="component" value="Unassembled WGS sequence"/>
</dbReference>